<dbReference type="GO" id="GO:0016042">
    <property type="term" value="P:lipid catabolic process"/>
    <property type="evidence" value="ECO:0007669"/>
    <property type="project" value="UniProtKB-UniRule"/>
</dbReference>
<dbReference type="EC" id="3.1.1.3" evidence="1"/>
<keyword evidence="4" id="KW-0442">Lipid degradation</keyword>
<dbReference type="SUPFAM" id="SSF52151">
    <property type="entry name" value="FabD/lysophospholipase-like"/>
    <property type="match status" value="1"/>
</dbReference>
<dbReference type="Pfam" id="PF01734">
    <property type="entry name" value="Patatin"/>
    <property type="match status" value="1"/>
</dbReference>
<dbReference type="EMBL" id="JBHFQA010000009">
    <property type="protein sequence ID" value="KAL2093915.1"/>
    <property type="molecule type" value="Genomic_DNA"/>
</dbReference>
<dbReference type="PROSITE" id="PS51257">
    <property type="entry name" value="PROKAR_LIPOPROTEIN"/>
    <property type="match status" value="1"/>
</dbReference>
<feature type="short sequence motif" description="GXGXXG" evidence="4">
    <location>
        <begin position="16"/>
        <end position="21"/>
    </location>
</feature>
<accession>A0ABD1K459</accession>
<dbReference type="InterPro" id="IPR016035">
    <property type="entry name" value="Acyl_Trfase/lysoPLipase"/>
</dbReference>
<feature type="active site" description="Proton acceptor" evidence="4">
    <location>
        <position position="168"/>
    </location>
</feature>
<evidence type="ECO:0000313" key="6">
    <source>
        <dbReference type="EMBL" id="KAL2093915.1"/>
    </source>
</evidence>
<dbReference type="FunFam" id="3.40.1090.10:FF:000003">
    <property type="entry name" value="Patatin-like phospholipase domain-containing protein 2"/>
    <property type="match status" value="1"/>
</dbReference>
<protein>
    <recommendedName>
        <fullName evidence="1">triacylglycerol lipase</fullName>
        <ecNumber evidence="1">3.1.1.3</ecNumber>
    </recommendedName>
</protein>
<comment type="caution">
    <text evidence="6">The sequence shown here is derived from an EMBL/GenBank/DDBJ whole genome shotgun (WGS) entry which is preliminary data.</text>
</comment>
<dbReference type="PANTHER" id="PTHR12406:SF22">
    <property type="entry name" value="1-ACYLGLYCEROL-3-PHOSPHATE O-ACYLTRANSFERASE PNPLA3"/>
    <property type="match status" value="1"/>
</dbReference>
<evidence type="ECO:0000256" key="2">
    <source>
        <dbReference type="ARBA" id="ARBA00022801"/>
    </source>
</evidence>
<evidence type="ECO:0000256" key="3">
    <source>
        <dbReference type="ARBA" id="ARBA00023098"/>
    </source>
</evidence>
<sequence>MVRYEAKNGWNISFAGCGYMGIYYVGVGSCLMERASFILDGAVKVSGASSGALFGAVVVCKISLDKICAIMMKMIKEARKRSISALHPTFNLLKVVRDYLEEELSDDAHLLASGRLFISLTRASNGENVLASHFASKKDLIEALICSCFFPSYCGWMPPTFQDVRYVDGAMSDNMPFCKLRNTLTVAPFAGESDISPRETPFYYHEVHHSNVSIQVNFNNLYRVVSAFLPPKPEVLAQVCRDGYKDALRFLYENNLLKLDPLPELCSTDGTPMPASPDKAEQHCDAESREVNGNVIWKGSATLQHGWEETGTHLLPAPIERVISKACEERDGPFAAAGDSALVQLLGQILMLCILPVQWVFVFVYRMIEWAPEMSSDLQWLCCLMWDLCKQILKHGTLSNRNEAQLKSRDEQKFSFESLCKWDVSNVASCALYPTPPSTPTLPTTLDLKCHKA</sequence>
<dbReference type="Proteomes" id="UP001591681">
    <property type="component" value="Unassembled WGS sequence"/>
</dbReference>
<feature type="domain" description="PNPLA" evidence="5">
    <location>
        <begin position="12"/>
        <end position="181"/>
    </location>
</feature>
<keyword evidence="7" id="KW-1185">Reference proteome</keyword>
<dbReference type="PROSITE" id="PS51635">
    <property type="entry name" value="PNPLA"/>
    <property type="match status" value="1"/>
</dbReference>
<name>A0ABD1K459_9TELE</name>
<reference evidence="6 7" key="1">
    <citation type="submission" date="2024-09" db="EMBL/GenBank/DDBJ databases">
        <title>A chromosome-level genome assembly of Gray's grenadier anchovy, Coilia grayii.</title>
        <authorList>
            <person name="Fu Z."/>
        </authorList>
    </citation>
    <scope>NUCLEOTIDE SEQUENCE [LARGE SCALE GENOMIC DNA]</scope>
    <source>
        <strain evidence="6">G4</strain>
        <tissue evidence="6">Muscle</tissue>
    </source>
</reference>
<proteinExistence type="predicted"/>
<dbReference type="InterPro" id="IPR033562">
    <property type="entry name" value="PLPL"/>
</dbReference>
<evidence type="ECO:0000256" key="4">
    <source>
        <dbReference type="PROSITE-ProRule" id="PRU01161"/>
    </source>
</evidence>
<feature type="active site" description="Nucleophile" evidence="4">
    <location>
        <position position="49"/>
    </location>
</feature>
<evidence type="ECO:0000313" key="7">
    <source>
        <dbReference type="Proteomes" id="UP001591681"/>
    </source>
</evidence>
<dbReference type="Gene3D" id="3.40.1090.10">
    <property type="entry name" value="Cytosolic phospholipase A2 catalytic domain"/>
    <property type="match status" value="1"/>
</dbReference>
<organism evidence="6 7">
    <name type="scientific">Coilia grayii</name>
    <name type="common">Gray's grenadier anchovy</name>
    <dbReference type="NCBI Taxonomy" id="363190"/>
    <lineage>
        <taxon>Eukaryota</taxon>
        <taxon>Metazoa</taxon>
        <taxon>Chordata</taxon>
        <taxon>Craniata</taxon>
        <taxon>Vertebrata</taxon>
        <taxon>Euteleostomi</taxon>
        <taxon>Actinopterygii</taxon>
        <taxon>Neopterygii</taxon>
        <taxon>Teleostei</taxon>
        <taxon>Clupei</taxon>
        <taxon>Clupeiformes</taxon>
        <taxon>Clupeoidei</taxon>
        <taxon>Engraulidae</taxon>
        <taxon>Coilinae</taxon>
        <taxon>Coilia</taxon>
    </lineage>
</organism>
<dbReference type="InterPro" id="IPR002641">
    <property type="entry name" value="PNPLA_dom"/>
</dbReference>
<keyword evidence="2 4" id="KW-0378">Hydrolase</keyword>
<evidence type="ECO:0000259" key="5">
    <source>
        <dbReference type="PROSITE" id="PS51635"/>
    </source>
</evidence>
<evidence type="ECO:0000256" key="1">
    <source>
        <dbReference type="ARBA" id="ARBA00013279"/>
    </source>
</evidence>
<feature type="short sequence motif" description="GXSXG" evidence="4">
    <location>
        <begin position="47"/>
        <end position="51"/>
    </location>
</feature>
<feature type="short sequence motif" description="DGA/G" evidence="4">
    <location>
        <begin position="168"/>
        <end position="170"/>
    </location>
</feature>
<dbReference type="AlphaFoldDB" id="A0ABD1K459"/>
<dbReference type="PANTHER" id="PTHR12406">
    <property type="entry name" value="CALCIUM-INDEPENDENT PHOSPHOLIPASE A2 IPLA2 -RELATED"/>
    <property type="match status" value="1"/>
</dbReference>
<dbReference type="GO" id="GO:0004806">
    <property type="term" value="F:triacylglycerol lipase activity"/>
    <property type="evidence" value="ECO:0007669"/>
    <property type="project" value="UniProtKB-EC"/>
</dbReference>
<gene>
    <name evidence="6" type="ORF">ACEWY4_011227</name>
</gene>
<keyword evidence="3 4" id="KW-0443">Lipid metabolism</keyword>